<dbReference type="SMART" id="SM00060">
    <property type="entry name" value="FN3"/>
    <property type="match status" value="3"/>
</dbReference>
<dbReference type="Pfam" id="PF13313">
    <property type="entry name" value="DUF4082"/>
    <property type="match status" value="2"/>
</dbReference>
<dbReference type="InterPro" id="IPR032812">
    <property type="entry name" value="SbsA_Ig"/>
</dbReference>
<proteinExistence type="predicted"/>
<dbReference type="CDD" id="cd00063">
    <property type="entry name" value="FN3"/>
    <property type="match status" value="3"/>
</dbReference>
<dbReference type="Gene3D" id="2.60.40.650">
    <property type="match status" value="1"/>
</dbReference>
<dbReference type="GO" id="GO:0004553">
    <property type="term" value="F:hydrolase activity, hydrolyzing O-glycosyl compounds"/>
    <property type="evidence" value="ECO:0007669"/>
    <property type="project" value="InterPro"/>
</dbReference>
<dbReference type="Pfam" id="PF13205">
    <property type="entry name" value="Big_5"/>
    <property type="match status" value="3"/>
</dbReference>
<dbReference type="NCBIfam" id="TIGR04183">
    <property type="entry name" value="Por_Secre_tail"/>
    <property type="match status" value="1"/>
</dbReference>
<name>A0A832I353_UNCEI</name>
<keyword evidence="1 2" id="KW-0732">Signal</keyword>
<evidence type="ECO:0000259" key="4">
    <source>
        <dbReference type="PROSITE" id="PS51762"/>
    </source>
</evidence>
<dbReference type="Pfam" id="PF13860">
    <property type="entry name" value="FlgD_ig"/>
    <property type="match status" value="1"/>
</dbReference>
<dbReference type="PANTHER" id="PTHR22953">
    <property type="entry name" value="ACID PHOSPHATASE RELATED"/>
    <property type="match status" value="1"/>
</dbReference>
<dbReference type="InterPro" id="IPR014756">
    <property type="entry name" value="Ig_E-set"/>
</dbReference>
<protein>
    <submittedName>
        <fullName evidence="5">DUF4082 domain-containing protein</fullName>
    </submittedName>
</protein>
<dbReference type="InterPro" id="IPR003961">
    <property type="entry name" value="FN3_dom"/>
</dbReference>
<dbReference type="Gene3D" id="2.60.120.200">
    <property type="match status" value="1"/>
</dbReference>
<dbReference type="InterPro" id="IPR025965">
    <property type="entry name" value="FlgD/Vpr_Ig-like"/>
</dbReference>
<evidence type="ECO:0000313" key="5">
    <source>
        <dbReference type="EMBL" id="HGZ44279.1"/>
    </source>
</evidence>
<dbReference type="InterPro" id="IPR025141">
    <property type="entry name" value="DUF4082"/>
</dbReference>
<evidence type="ECO:0000256" key="2">
    <source>
        <dbReference type="SAM" id="SignalP"/>
    </source>
</evidence>
<accession>A0A832I353</accession>
<dbReference type="InterPro" id="IPR026444">
    <property type="entry name" value="Secre_tail"/>
</dbReference>
<dbReference type="InterPro" id="IPR008963">
    <property type="entry name" value="Purple_acid_Pase-like_N"/>
</dbReference>
<dbReference type="PANTHER" id="PTHR22953:SF153">
    <property type="entry name" value="PURPLE ACID PHOSPHATASE"/>
    <property type="match status" value="1"/>
</dbReference>
<dbReference type="PROSITE" id="PS51762">
    <property type="entry name" value="GH16_2"/>
    <property type="match status" value="1"/>
</dbReference>
<dbReference type="InterPro" id="IPR014755">
    <property type="entry name" value="Cu-Rt/internalin_Ig-like"/>
</dbReference>
<feature type="domain" description="Fibronectin type-III" evidence="3">
    <location>
        <begin position="2676"/>
        <end position="2771"/>
    </location>
</feature>
<feature type="domain" description="Fibronectin type-III" evidence="3">
    <location>
        <begin position="2274"/>
        <end position="2371"/>
    </location>
</feature>
<dbReference type="Gene3D" id="2.60.40.1220">
    <property type="match status" value="3"/>
</dbReference>
<dbReference type="Pfam" id="PF16656">
    <property type="entry name" value="Pur_ac_phosph_N"/>
    <property type="match status" value="3"/>
</dbReference>
<dbReference type="InterPro" id="IPR039331">
    <property type="entry name" value="PAPs-like"/>
</dbReference>
<dbReference type="InterPro" id="IPR013320">
    <property type="entry name" value="ConA-like_dom_sf"/>
</dbReference>
<feature type="signal peptide" evidence="2">
    <location>
        <begin position="1"/>
        <end position="17"/>
    </location>
</feature>
<dbReference type="SUPFAM" id="SSF49363">
    <property type="entry name" value="Purple acid phosphatase, N-terminal domain"/>
    <property type="match status" value="3"/>
</dbReference>
<dbReference type="InterPro" id="IPR000757">
    <property type="entry name" value="Beta-glucanase-like"/>
</dbReference>
<dbReference type="InterPro" id="IPR046540">
    <property type="entry name" value="DMFA2_C"/>
</dbReference>
<feature type="chain" id="PRO_5032376834" evidence="2">
    <location>
        <begin position="18"/>
        <end position="3539"/>
    </location>
</feature>
<dbReference type="SUPFAM" id="SSF49899">
    <property type="entry name" value="Concanavalin A-like lectins/glucanases"/>
    <property type="match status" value="3"/>
</dbReference>
<sequence length="3539" mass="362765">MCAALALTFALAGAAFAQNPIVAENALPGNPASEWEVSGAGDPSIQGFATDISVNRGGTIGFKVSTDAAQFEIRIYRLGWYGGDGARLVATIGPLAGAVQAVPPPDPTTGLVDCGAWAQSAAWAVPGGAVSGIYLARLVRLDTQGASHVVFVVRDDASTSDLLFKTSDATWQAYNVFGGNSLYVGTTSYPGGHATHVSYNRPFVTRAGGGGGGASEDWLFNAEYPMVRWLEANGYDVTYTTDVDADRHGALIANHRVFLSVGHDEYWSAAQRAHVEAARDAGTHLAFLSGNEVYWKTRWETSPVTGDPYRTLVCYKEGTLGENACGGKCDPLPNVWTGLWRDGQAFSPPADGHAPENALTGQISWGLGEAALQVPAAFRDHRFWRNTSVAALGAGQTATLGARILGYEYDYEQWEAFYPAGRVTLSGTSVGGNLHRLSLYRAPSGALVFGAGTVQWSWGLDATHDRGSDAPVQAIRQATVNLLADMGAQSATLQPGLVAAVASNDTQAPASAITAPLDGATVPGGVAVAVSGTASDAGGGIVARVQVSTDGGATWADATGGAAWTYTWVPAAAGSASLRVRAVDDLGNLETPGAGITVSVTEAQCPCNVFASGETPAYPDNNDGQPIEIGMKFRTTVDGLVTGVRYHKGAAWTTGTRVGHLWSAAGVQLAEVTFAGETASGWQQMLFTTPVAVTAGETYVVSVHSSSGHYGYTTSYFGAALERGRLIAIANGDASGPNGVYRYGASGFPTSTYNASNYWVDVVFEDDDTVAPVVLSTSPAAGATGVAPFAHVTATFSEALDPATVSGATFELRDALAAAVPATVTWDAPTRTATLVPGVALDHLATYTATLRGGASAPRLQDPAGNPLAADVSWSFTTAAPDLSPPVVSGTQPAPGATGVPTTSAVDVVFDEAMSPATINGSTLELRDPLNALVPTTVAYNIYMHTATVTPSAPLAANTTYTLTVKGGGADPRVKDASGNPMAADHVLTFTTGSAFGCPCTVFQPGDAPAQADVTDGQALELGMKFRASVSGYATGVRFWKGPLNTGTHVGSLWTSAGALLARTTFTGETASGWQQASFPSPVALTANTTYIVSYHSPSYFSVNTQYFGAPVVNGPLTALADGADGANGVFLYTTTPAFPTQSGNSPYHMSNYWVDVVFETEVGPDVTPPSVTATVPAHGASGVAVGANVTATFSEAIDSATLDGTTFTLRAGADPPLAASVTWNAGTLTATLDPAAPLAYSTTYTARLAGGGADPRVKDVAGNALAADVTWSFTTAAAPPPPPDEGPGGPLLVIATAADPFSRYYAEILRCEGLNAFRVRDLSLVTPAVLDSHEIAILAPAALSPAQVTMLETWVTAGGSLIAVRPDTQLATLLGLAPAGGTLANRYLLVNTAAPPGQGIVGQTIQYHDTADLWTLAGATAVATLYSDATTPTAYPAVTLRSVGTHGGSAAAFTYDLARSIVYTRQGNPAWAGQERDGTPPIRSNDLFYGNAAGDPQPDWVDLTKVAIPQADEQQRLLANLILHTAPGGLPIPRFWYFPSGKKAVVIHTGDNHGSSGTPVRFDANLAQSPGGCSVPDWECVRSTSYLYAGAPLTDAQVQSYQAQGFEIGIHLNTGCADWTPASLAQNWSDQFGAAQALYPSLAPQTTHRTHCIAWSDWTSQAALQAARGVRLDVNYYYWPPAWVQNRPGLFTGSAMPMRYAALDGTMIDCYQAATQMTDESGQSYPFTVNTLLDRALGPDGYYGAFCTNIHLDGSSETINQQVVQSALDRGVPVVSAAQMLAWLDGRNASTFQNLTWDGAHLAFSIAVGAGANNLRAMLPAQRGAATLQALTRDGAPVTYATETIKGVAYAVFPAAAGDYAATYEEDVTPPAISSVTATPAADGTALIQWTTDEPSDSRVDYGTDPGSLASQATNPALVTAHAVTLTGLAANTTYHFRVTSADAAANTATSPAPPQAPASFATPAGPCAADRLAADFAAGTAVTTAVGARDGDGEVSLVPAYGTEFPGAALPADWSSANGAPWNGGTPVVAGGVLSVNGCIAGTNSAYGPGASVEFVANFPAEPYAHVGFVDDLAFSGPWALVSTGPAGDGIYARSNLNTAGIALAGATLGAPHRYRIDWTGSSFVFWVDGVQRATIPQTEGGDMLVAASDLNQNATALAVDWVRVSPYGSPGEFLSRVHDAGQSVNWGAATWTAEVPSGAGLKVSVRTGATPVPDGSWSPFAPLAGSGASVGAYARYLQYRVAMTSSDGRVSPRLDEVEIACTTGPDVSPPVITSLAATSTGDGSGATVTWTTDEPATSVVDYGTDPGALTQQVASGALVTSHSVALTGLTPGTLHHYRVTSVDAASNVATAPAPPAPPATFTTGTPPVVPCRADSLAADFAAGVHAGTHVAETADGEVMLAPKAVAEFSGGALPEGWASVAYGAGGAATLTGSAIQLDGWYVRTDSLTYAPGRSLEFVATFDAVAAGQHAGFGNTLNESPWAIFSTKAGGDLYARTAGNAGSVESPGLGTAYLGAPHRFRIDWNATNVVFWIDGVQVATLANEVPGPLRPIASDGPVGGQPFVVHWMRMTPHATSGTFLSRVLDAGSVANWGAATWAATVPTGTGLALSARTGPTPTPDGSWSAFATLAAPGASVGATARYLQYRAEFSTADPAATPELRSFGVACEAAPDLVPPVISAVAVSPAQTSATVTWTTDEPATSVVDYGASAGALTQQVSSGALVTSHSLEITGLAAATTYHFRVGSTDASANASADPAPPGTRTFTTHAPACFTDAVAGDFAAGAHVGTAVSETADGEVILAPAVHNEFFGSALSSDWTSVRWADGAPGGATVAGGALTADGGRVTPLATTGHAAGRTLEFVATFGAAGAEARHQHVGFGSGDNSSGATGMYGSPGVAWVMFSTHNTGTQLYARINNPDNAGDNADVALGASYLGAAHRYRIEWGSSTVIFYVDGVQVAQRSAAIARDMRPGISDWDGAGFERTLAVDWIRMTPHAAAGEFTSRVYDSGGIATWERLTWTADAPAGTALAMAVRRGDTPSPDSSWSAFQPVASSGDIVGGTSRYVQVRAQLSSSDPAATPALRDVSLACTVCTETTPPAAIANLVATGTGNAGGGRAHVRLTWSGVEAGHTVAVYRMGFGDHPLYRTTHGGVPAVPATPAAALAAGWTPTGVTASGGLDAAPSRDLWHYVAFVTNPCGVLSPPSNRAGGTLNYVLGDVSDGSAVCAGGGEAGDALVGTADLSALGAEYGDTFPDSDPRVCLDVGPTVDRDPRSMPVPDGVLGFEDLVIYALNYGIPLAAPQAAASIPRAGARAAERDELIVMAPPAVRAGERFQAVLRFVGTGAVRALSAALAWNAAVAEVEGFEAGAMLLAAGGVALSPRPGTVDAAVLGATGPGLAGDGELAVVTFRARADGEPAVRLAEAKARDAANQPVALGAPARPRPAPPATTALGAVFPNPFRGTLNVSFSLAREARVRVTVFDLAGRVVRRVEDGPRPAGFHVVTWDGRAETGRAAPSGVYVVRFESGEIVQTRRVQLIR</sequence>
<dbReference type="Pfam" id="PF20254">
    <property type="entry name" value="DMFA2_C"/>
    <property type="match status" value="1"/>
</dbReference>
<comment type="caution">
    <text evidence="5">The sequence shown here is derived from an EMBL/GenBank/DDBJ whole genome shotgun (WGS) entry which is preliminary data.</text>
</comment>
<dbReference type="GO" id="GO:0005975">
    <property type="term" value="P:carbohydrate metabolic process"/>
    <property type="evidence" value="ECO:0007669"/>
    <property type="project" value="InterPro"/>
</dbReference>
<evidence type="ECO:0000259" key="3">
    <source>
        <dbReference type="PROSITE" id="PS50853"/>
    </source>
</evidence>
<feature type="domain" description="GH16" evidence="4">
    <location>
        <begin position="2752"/>
        <end position="2999"/>
    </location>
</feature>
<dbReference type="GO" id="GO:0003993">
    <property type="term" value="F:acid phosphatase activity"/>
    <property type="evidence" value="ECO:0007669"/>
    <property type="project" value="InterPro"/>
</dbReference>
<organism evidence="5">
    <name type="scientific">Eiseniibacteriota bacterium</name>
    <dbReference type="NCBI Taxonomy" id="2212470"/>
    <lineage>
        <taxon>Bacteria</taxon>
        <taxon>Candidatus Eiseniibacteriota</taxon>
    </lineage>
</organism>
<dbReference type="SUPFAM" id="SSF81296">
    <property type="entry name" value="E set domains"/>
    <property type="match status" value="1"/>
</dbReference>
<dbReference type="InterPro" id="IPR015914">
    <property type="entry name" value="PAPs_N"/>
</dbReference>
<dbReference type="GO" id="GO:0046872">
    <property type="term" value="F:metal ion binding"/>
    <property type="evidence" value="ECO:0007669"/>
    <property type="project" value="InterPro"/>
</dbReference>
<gene>
    <name evidence="5" type="ORF">ENR23_12845</name>
</gene>
<dbReference type="Gene3D" id="2.60.40.4070">
    <property type="match status" value="1"/>
</dbReference>
<dbReference type="Gene3D" id="2.60.40.380">
    <property type="entry name" value="Purple acid phosphatase-like, N-terminal"/>
    <property type="match status" value="3"/>
</dbReference>
<evidence type="ECO:0000256" key="1">
    <source>
        <dbReference type="ARBA" id="ARBA00022729"/>
    </source>
</evidence>
<dbReference type="Pfam" id="PF17957">
    <property type="entry name" value="Big_7"/>
    <property type="match status" value="1"/>
</dbReference>
<reference evidence="5" key="1">
    <citation type="journal article" date="2020" name="mSystems">
        <title>Genome- and Community-Level Interaction Insights into Carbon Utilization and Element Cycling Functions of Hydrothermarchaeota in Hydrothermal Sediment.</title>
        <authorList>
            <person name="Zhou Z."/>
            <person name="Liu Y."/>
            <person name="Xu W."/>
            <person name="Pan J."/>
            <person name="Luo Z.H."/>
            <person name="Li M."/>
        </authorList>
    </citation>
    <scope>NUCLEOTIDE SEQUENCE [LARGE SCALE GENOMIC DNA]</scope>
    <source>
        <strain evidence="5">SpSt-381</strain>
    </source>
</reference>
<dbReference type="PROSITE" id="PS50853">
    <property type="entry name" value="FN3"/>
    <property type="match status" value="3"/>
</dbReference>
<dbReference type="EMBL" id="DSQF01000026">
    <property type="protein sequence ID" value="HGZ44279.1"/>
    <property type="molecule type" value="Genomic_DNA"/>
</dbReference>
<feature type="domain" description="Fibronectin type-III" evidence="3">
    <location>
        <begin position="1873"/>
        <end position="1967"/>
    </location>
</feature>